<dbReference type="InterPro" id="IPR012495">
    <property type="entry name" value="TadE-like_dom"/>
</dbReference>
<sequence length="118" mass="11669">MTGDGTRRRGDDRGSATAELAVALPAVVLVLLLGLGAVGAGMRQVALQDAVADSARLLGRGESQGTADAAISRVDAGASISARRADGLVCVTVEADAAFAGRIAIPLRAVGCALDGGR</sequence>
<evidence type="ECO:0000313" key="4">
    <source>
        <dbReference type="Proteomes" id="UP001259347"/>
    </source>
</evidence>
<comment type="caution">
    <text evidence="3">The sequence shown here is derived from an EMBL/GenBank/DDBJ whole genome shotgun (WGS) entry which is preliminary data.</text>
</comment>
<feature type="domain" description="TadE-like" evidence="2">
    <location>
        <begin position="14"/>
        <end position="56"/>
    </location>
</feature>
<keyword evidence="1" id="KW-0812">Transmembrane</keyword>
<evidence type="ECO:0000259" key="2">
    <source>
        <dbReference type="Pfam" id="PF07811"/>
    </source>
</evidence>
<dbReference type="EMBL" id="JAVDUM010000009">
    <property type="protein sequence ID" value="MDR6867637.1"/>
    <property type="molecule type" value="Genomic_DNA"/>
</dbReference>
<reference evidence="3 4" key="1">
    <citation type="submission" date="2023-07" db="EMBL/GenBank/DDBJ databases">
        <title>Sorghum-associated microbial communities from plants grown in Nebraska, USA.</title>
        <authorList>
            <person name="Schachtman D."/>
        </authorList>
    </citation>
    <scope>NUCLEOTIDE SEQUENCE [LARGE SCALE GENOMIC DNA]</scope>
    <source>
        <strain evidence="3 4">2980</strain>
    </source>
</reference>
<keyword evidence="4" id="KW-1185">Reference proteome</keyword>
<keyword evidence="1" id="KW-0472">Membrane</keyword>
<dbReference type="InterPro" id="IPR049790">
    <property type="entry name" value="Rv3655c/TadE"/>
</dbReference>
<dbReference type="RefSeq" id="WP_310020624.1">
    <property type="nucleotide sequence ID" value="NZ_JAVDUM010000009.1"/>
</dbReference>
<protein>
    <submittedName>
        <fullName evidence="3">Flp pilus assembly protein TadG</fullName>
    </submittedName>
</protein>
<evidence type="ECO:0000256" key="1">
    <source>
        <dbReference type="SAM" id="Phobius"/>
    </source>
</evidence>
<gene>
    <name evidence="3" type="ORF">J2Y69_002241</name>
</gene>
<feature type="transmembrane region" description="Helical" evidence="1">
    <location>
        <begin position="20"/>
        <end position="40"/>
    </location>
</feature>
<dbReference type="Proteomes" id="UP001259347">
    <property type="component" value="Unassembled WGS sequence"/>
</dbReference>
<accession>A0ABU1SFJ1</accession>
<keyword evidence="1" id="KW-1133">Transmembrane helix</keyword>
<name>A0ABU1SFJ1_9MICO</name>
<organism evidence="3 4">
    <name type="scientific">Microbacterium resistens</name>
    <dbReference type="NCBI Taxonomy" id="156977"/>
    <lineage>
        <taxon>Bacteria</taxon>
        <taxon>Bacillati</taxon>
        <taxon>Actinomycetota</taxon>
        <taxon>Actinomycetes</taxon>
        <taxon>Micrococcales</taxon>
        <taxon>Microbacteriaceae</taxon>
        <taxon>Microbacterium</taxon>
    </lineage>
</organism>
<proteinExistence type="predicted"/>
<dbReference type="NCBIfam" id="NF041390">
    <property type="entry name" value="TadE_Rv3655c"/>
    <property type="match status" value="1"/>
</dbReference>
<dbReference type="Pfam" id="PF07811">
    <property type="entry name" value="TadE"/>
    <property type="match status" value="1"/>
</dbReference>
<evidence type="ECO:0000313" key="3">
    <source>
        <dbReference type="EMBL" id="MDR6867637.1"/>
    </source>
</evidence>